<organism evidence="2 3">
    <name type="scientific">Massilia glaciei</name>
    <dbReference type="NCBI Taxonomy" id="1524097"/>
    <lineage>
        <taxon>Bacteria</taxon>
        <taxon>Pseudomonadati</taxon>
        <taxon>Pseudomonadota</taxon>
        <taxon>Betaproteobacteria</taxon>
        <taxon>Burkholderiales</taxon>
        <taxon>Oxalobacteraceae</taxon>
        <taxon>Telluria group</taxon>
        <taxon>Massilia</taxon>
    </lineage>
</organism>
<dbReference type="Pfam" id="PF20228">
    <property type="entry name" value="DUF6587"/>
    <property type="match status" value="1"/>
</dbReference>
<evidence type="ECO:0000313" key="3">
    <source>
        <dbReference type="Proteomes" id="UP000241421"/>
    </source>
</evidence>
<gene>
    <name evidence="2" type="ORF">C7C56_018745</name>
</gene>
<dbReference type="RefSeq" id="WP_106758885.1">
    <property type="nucleotide sequence ID" value="NZ_PXWF02000259.1"/>
</dbReference>
<evidence type="ECO:0000256" key="1">
    <source>
        <dbReference type="SAM" id="MobiDB-lite"/>
    </source>
</evidence>
<dbReference type="AlphaFoldDB" id="A0A2U2HHB1"/>
<dbReference type="Proteomes" id="UP000241421">
    <property type="component" value="Unassembled WGS sequence"/>
</dbReference>
<comment type="caution">
    <text evidence="2">The sequence shown here is derived from an EMBL/GenBank/DDBJ whole genome shotgun (WGS) entry which is preliminary data.</text>
</comment>
<reference evidence="2 3" key="1">
    <citation type="submission" date="2018-04" db="EMBL/GenBank/DDBJ databases">
        <title>Massilia violaceinigra sp. nov., a novel purple-pigmented bacterium isolated from Tianshan glacier, Xinjiang, China.</title>
        <authorList>
            <person name="Wang H."/>
        </authorList>
    </citation>
    <scope>NUCLEOTIDE SEQUENCE [LARGE SCALE GENOMIC DNA]</scope>
    <source>
        <strain evidence="2 3">B448-2</strain>
    </source>
</reference>
<sequence length="108" mass="10928">MIENLVVALIVTLAALHACAKYLPAGLRSRIVLALARAGLAQPWISRWFGAQSGCGTGDAGCKSCADRCADPQAPSGGDAPGAPSAMLSAPAGNKHPVIRLHARPTGS</sequence>
<dbReference type="InterPro" id="IPR046494">
    <property type="entry name" value="DUF6587"/>
</dbReference>
<proteinExistence type="predicted"/>
<dbReference type="OrthoDB" id="8708692at2"/>
<feature type="region of interest" description="Disordered" evidence="1">
    <location>
        <begin position="71"/>
        <end position="108"/>
    </location>
</feature>
<evidence type="ECO:0000313" key="2">
    <source>
        <dbReference type="EMBL" id="PWF45043.1"/>
    </source>
</evidence>
<dbReference type="EMBL" id="PXWF02000259">
    <property type="protein sequence ID" value="PWF45043.1"/>
    <property type="molecule type" value="Genomic_DNA"/>
</dbReference>
<name>A0A2U2HHB1_9BURK</name>
<feature type="compositionally biased region" description="Basic residues" evidence="1">
    <location>
        <begin position="97"/>
        <end position="108"/>
    </location>
</feature>
<protein>
    <submittedName>
        <fullName evidence="2">Uncharacterized protein</fullName>
    </submittedName>
</protein>
<keyword evidence="3" id="KW-1185">Reference proteome</keyword>
<accession>A0A2U2HHB1</accession>